<sequence length="400" mass="43867">MNIFGKNKNSQLPPPPPPLPPKRNGSIFRKSKTIEEEEEDGEMYEPPPSNPQERKPLPTPRKLADDNVYAGHSEASPGRSHYHNGNMPVKLPGMQNSTCRKANGVNSNARHSSSSRLPEGHGKPAPASATDRRCSLPSPVLHPPPRWPTKPTSKSTMDDLYLVPIPEKEGSVEDVYIECDGSLSDSPPVPSRSPLNMKGVPSRPPITTMPSTAAGIRPRPPVASSAPVPRLPLPNIRMPPAPGTRPTKPKHTFPGYRPLADTTPEPHKSPGREHVAGGSTEDPGVSGKLWYGGHCDRNTAESILQRFHKDGAFMVRDSSGQSCNQPYTLVVFYKGRIYNIPIRSMEGKQQYALGKEGKNHEEFFTNVDSIIHHYQNVPLVLIGNSSSLKEQTCLLYPVRP</sequence>
<gene>
    <name evidence="5" type="ORF">NDU88_004951</name>
</gene>
<dbReference type="PANTHER" id="PTHR14098:SF3">
    <property type="entry name" value="B-CELL LINKER PROTEIN"/>
    <property type="match status" value="1"/>
</dbReference>
<keyword evidence="1 2" id="KW-0727">SH2 domain</keyword>
<dbReference type="InterPro" id="IPR000980">
    <property type="entry name" value="SH2"/>
</dbReference>
<dbReference type="PANTHER" id="PTHR14098">
    <property type="entry name" value="SH2 DOMAIN CONTAINING PROTEIN"/>
    <property type="match status" value="1"/>
</dbReference>
<evidence type="ECO:0000256" key="1">
    <source>
        <dbReference type="ARBA" id="ARBA00022999"/>
    </source>
</evidence>
<evidence type="ECO:0000256" key="2">
    <source>
        <dbReference type="PROSITE-ProRule" id="PRU00191"/>
    </source>
</evidence>
<proteinExistence type="predicted"/>
<evidence type="ECO:0000259" key="4">
    <source>
        <dbReference type="PROSITE" id="PS50001"/>
    </source>
</evidence>
<dbReference type="SUPFAM" id="SSF55550">
    <property type="entry name" value="SH2 domain"/>
    <property type="match status" value="1"/>
</dbReference>
<dbReference type="Gene3D" id="3.30.505.10">
    <property type="entry name" value="SH2 domain"/>
    <property type="match status" value="1"/>
</dbReference>
<accession>A0AAV7LJN1</accession>
<dbReference type="FunFam" id="3.30.505.10:FF:000016">
    <property type="entry name" value="B-cell linker protein isoform 2"/>
    <property type="match status" value="1"/>
</dbReference>
<dbReference type="PROSITE" id="PS50001">
    <property type="entry name" value="SH2"/>
    <property type="match status" value="1"/>
</dbReference>
<dbReference type="Proteomes" id="UP001066276">
    <property type="component" value="Chromosome 11"/>
</dbReference>
<dbReference type="EMBL" id="JANPWB010000015">
    <property type="protein sequence ID" value="KAJ1091836.1"/>
    <property type="molecule type" value="Genomic_DNA"/>
</dbReference>
<dbReference type="GO" id="GO:0005737">
    <property type="term" value="C:cytoplasm"/>
    <property type="evidence" value="ECO:0007669"/>
    <property type="project" value="UniProtKB-ARBA"/>
</dbReference>
<dbReference type="Pfam" id="PF00017">
    <property type="entry name" value="SH2"/>
    <property type="match status" value="1"/>
</dbReference>
<comment type="caution">
    <text evidence="5">The sequence shown here is derived from an EMBL/GenBank/DDBJ whole genome shotgun (WGS) entry which is preliminary data.</text>
</comment>
<organism evidence="5 6">
    <name type="scientific">Pleurodeles waltl</name>
    <name type="common">Iberian ribbed newt</name>
    <dbReference type="NCBI Taxonomy" id="8319"/>
    <lineage>
        <taxon>Eukaryota</taxon>
        <taxon>Metazoa</taxon>
        <taxon>Chordata</taxon>
        <taxon>Craniata</taxon>
        <taxon>Vertebrata</taxon>
        <taxon>Euteleostomi</taxon>
        <taxon>Amphibia</taxon>
        <taxon>Batrachia</taxon>
        <taxon>Caudata</taxon>
        <taxon>Salamandroidea</taxon>
        <taxon>Salamandridae</taxon>
        <taxon>Pleurodelinae</taxon>
        <taxon>Pleurodeles</taxon>
    </lineage>
</organism>
<feature type="region of interest" description="Disordered" evidence="3">
    <location>
        <begin position="179"/>
        <end position="284"/>
    </location>
</feature>
<feature type="compositionally biased region" description="Basic and acidic residues" evidence="3">
    <location>
        <begin position="264"/>
        <end position="275"/>
    </location>
</feature>
<feature type="region of interest" description="Disordered" evidence="3">
    <location>
        <begin position="1"/>
        <end position="158"/>
    </location>
</feature>
<protein>
    <recommendedName>
        <fullName evidence="4">SH2 domain-containing protein</fullName>
    </recommendedName>
</protein>
<feature type="compositionally biased region" description="Pro residues" evidence="3">
    <location>
        <begin position="229"/>
        <end position="243"/>
    </location>
</feature>
<dbReference type="GO" id="GO:0007169">
    <property type="term" value="P:cell surface receptor protein tyrosine kinase signaling pathway"/>
    <property type="evidence" value="ECO:0007669"/>
    <property type="project" value="TreeGrafter"/>
</dbReference>
<feature type="domain" description="SH2" evidence="4">
    <location>
        <begin position="290"/>
        <end position="398"/>
    </location>
</feature>
<evidence type="ECO:0000256" key="3">
    <source>
        <dbReference type="SAM" id="MobiDB-lite"/>
    </source>
</evidence>
<dbReference type="GO" id="GO:0035556">
    <property type="term" value="P:intracellular signal transduction"/>
    <property type="evidence" value="ECO:0007669"/>
    <property type="project" value="TreeGrafter"/>
</dbReference>
<evidence type="ECO:0000313" key="5">
    <source>
        <dbReference type="EMBL" id="KAJ1091836.1"/>
    </source>
</evidence>
<reference evidence="5" key="1">
    <citation type="journal article" date="2022" name="bioRxiv">
        <title>Sequencing and chromosome-scale assembly of the giantPleurodeles waltlgenome.</title>
        <authorList>
            <person name="Brown T."/>
            <person name="Elewa A."/>
            <person name="Iarovenko S."/>
            <person name="Subramanian E."/>
            <person name="Araus A.J."/>
            <person name="Petzold A."/>
            <person name="Susuki M."/>
            <person name="Suzuki K.-i.T."/>
            <person name="Hayashi T."/>
            <person name="Toyoda A."/>
            <person name="Oliveira C."/>
            <person name="Osipova E."/>
            <person name="Leigh N.D."/>
            <person name="Simon A."/>
            <person name="Yun M.H."/>
        </authorList>
    </citation>
    <scope>NUCLEOTIDE SEQUENCE</scope>
    <source>
        <strain evidence="5">20211129_DDA</strain>
        <tissue evidence="5">Liver</tissue>
    </source>
</reference>
<dbReference type="InterPro" id="IPR051751">
    <property type="entry name" value="Immunoreceptor_sig_adapters"/>
</dbReference>
<feature type="compositionally biased region" description="Polar residues" evidence="3">
    <location>
        <begin position="94"/>
        <end position="116"/>
    </location>
</feature>
<feature type="compositionally biased region" description="Pro residues" evidence="3">
    <location>
        <begin position="12"/>
        <end position="21"/>
    </location>
</feature>
<dbReference type="AlphaFoldDB" id="A0AAV7LJN1"/>
<name>A0AAV7LJN1_PLEWA</name>
<dbReference type="SMART" id="SM00252">
    <property type="entry name" value="SH2"/>
    <property type="match status" value="1"/>
</dbReference>
<dbReference type="InterPro" id="IPR036860">
    <property type="entry name" value="SH2_dom_sf"/>
</dbReference>
<keyword evidence="6" id="KW-1185">Reference proteome</keyword>
<evidence type="ECO:0000313" key="6">
    <source>
        <dbReference type="Proteomes" id="UP001066276"/>
    </source>
</evidence>